<dbReference type="AlphaFoldDB" id="A0A150MLL3"/>
<dbReference type="InterPro" id="IPR009589">
    <property type="entry name" value="PH_YyaB-like"/>
</dbReference>
<proteinExistence type="predicted"/>
<protein>
    <recommendedName>
        <fullName evidence="1">Uncharacterized protein YyaB-like PH domain-containing protein</fullName>
    </recommendedName>
</protein>
<feature type="domain" description="Uncharacterized protein YyaB-like PH" evidence="1">
    <location>
        <begin position="3"/>
        <end position="38"/>
    </location>
</feature>
<gene>
    <name evidence="2" type="ORF">B4110_3001</name>
</gene>
<reference evidence="2 3" key="1">
    <citation type="submission" date="2016-01" db="EMBL/GenBank/DDBJ databases">
        <title>Draft Genome Sequences of Seven Thermophilic Sporeformers Isolated from Foods.</title>
        <authorList>
            <person name="Berendsen E.M."/>
            <person name="Wells-Bennik M.H."/>
            <person name="Krawcyk A.O."/>
            <person name="De Jong A."/>
            <person name="Holsappel S."/>
            <person name="Eijlander R.T."/>
            <person name="Kuipers O.P."/>
        </authorList>
    </citation>
    <scope>NUCLEOTIDE SEQUENCE [LARGE SCALE GENOMIC DNA]</scope>
    <source>
        <strain evidence="2 3">B4110</strain>
    </source>
</reference>
<dbReference type="GO" id="GO:0030153">
    <property type="term" value="P:bacteriocin immunity"/>
    <property type="evidence" value="ECO:0007669"/>
    <property type="project" value="InterPro"/>
</dbReference>
<dbReference type="Proteomes" id="UP000075324">
    <property type="component" value="Unassembled WGS sequence"/>
</dbReference>
<dbReference type="PATRIC" id="fig|153151.4.peg.1065"/>
<dbReference type="EMBL" id="LQYW01000141">
    <property type="protein sequence ID" value="KYD25219.1"/>
    <property type="molecule type" value="Genomic_DNA"/>
</dbReference>
<dbReference type="Pfam" id="PF06713">
    <property type="entry name" value="bPH_4"/>
    <property type="match status" value="1"/>
</dbReference>
<comment type="caution">
    <text evidence="2">The sequence shown here is derived from an EMBL/GenBank/DDBJ whole genome shotgun (WGS) entry which is preliminary data.</text>
</comment>
<evidence type="ECO:0000313" key="2">
    <source>
        <dbReference type="EMBL" id="KYD25219.1"/>
    </source>
</evidence>
<evidence type="ECO:0000313" key="3">
    <source>
        <dbReference type="Proteomes" id="UP000075324"/>
    </source>
</evidence>
<accession>A0A150MLL3</accession>
<name>A0A150MLL3_9BACL</name>
<organism evidence="2 3">
    <name type="scientific">Parageobacillus toebii</name>
    <dbReference type="NCBI Taxonomy" id="153151"/>
    <lineage>
        <taxon>Bacteria</taxon>
        <taxon>Bacillati</taxon>
        <taxon>Bacillota</taxon>
        <taxon>Bacilli</taxon>
        <taxon>Bacillales</taxon>
        <taxon>Anoxybacillaceae</taxon>
        <taxon>Parageobacillus</taxon>
    </lineage>
</organism>
<evidence type="ECO:0000259" key="1">
    <source>
        <dbReference type="Pfam" id="PF06713"/>
    </source>
</evidence>
<sequence>MLSSASGIEIFYKSGILGSVKISPKEKELFLSELKKRCPNAIIQESK</sequence>